<dbReference type="KEGG" id="cel:CELE_F58D2.3"/>
<dbReference type="InterPro" id="IPR016024">
    <property type="entry name" value="ARM-type_fold"/>
</dbReference>
<dbReference type="SUPFAM" id="SSF48371">
    <property type="entry name" value="ARM repeat"/>
    <property type="match status" value="1"/>
</dbReference>
<evidence type="ECO:0000313" key="1">
    <source>
        <dbReference type="EMBL" id="CCE71451.2"/>
    </source>
</evidence>
<dbReference type="AGR" id="WB:WBGene00044978"/>
<dbReference type="CTD" id="13198825"/>
<evidence type="ECO:0000313" key="3">
    <source>
        <dbReference type="WormBase" id="F58D2.3"/>
    </source>
</evidence>
<dbReference type="WormBase" id="F58D2.3">
    <property type="protein sequence ID" value="CE49872"/>
    <property type="gene ID" value="WBGene00044978"/>
</dbReference>
<accession>A0A060Q600</accession>
<evidence type="ECO:0000313" key="2">
    <source>
        <dbReference type="Proteomes" id="UP000001940"/>
    </source>
</evidence>
<dbReference type="EMBL" id="BX284604">
    <property type="protein sequence ID" value="CCE71451.2"/>
    <property type="molecule type" value="Genomic_DNA"/>
</dbReference>
<dbReference type="eggNOG" id="KOG3665">
    <property type="taxonomic scope" value="Eukaryota"/>
</dbReference>
<keyword evidence="2" id="KW-1185">Reference proteome</keyword>
<organism evidence="1 2">
    <name type="scientific">Caenorhabditis elegans</name>
    <dbReference type="NCBI Taxonomy" id="6239"/>
    <lineage>
        <taxon>Eukaryota</taxon>
        <taxon>Metazoa</taxon>
        <taxon>Ecdysozoa</taxon>
        <taxon>Nematoda</taxon>
        <taxon>Chromadorea</taxon>
        <taxon>Rhabditida</taxon>
        <taxon>Rhabditina</taxon>
        <taxon>Rhabditomorpha</taxon>
        <taxon>Rhabditoidea</taxon>
        <taxon>Rhabditidae</taxon>
        <taxon>Peloderinae</taxon>
        <taxon>Caenorhabditis</taxon>
    </lineage>
</organism>
<dbReference type="HOGENOM" id="CLU_1645248_0_0_1"/>
<dbReference type="SMR" id="A0A060Q600"/>
<dbReference type="STRING" id="6239.F58D2.3.1"/>
<gene>
    <name evidence="1" type="ORF">CELE_F58D2.3</name>
    <name evidence="1 3" type="ORF">F58D2.3</name>
</gene>
<reference evidence="1 2" key="1">
    <citation type="journal article" date="1998" name="Science">
        <title>Genome sequence of the nematode C. elegans: a platform for investigating biology.</title>
        <authorList>
            <consortium name="The C. elegans sequencing consortium"/>
            <person name="Sulson J.E."/>
            <person name="Waterston R."/>
        </authorList>
    </citation>
    <scope>NUCLEOTIDE SEQUENCE [LARGE SCALE GENOMIC DNA]</scope>
    <source>
        <strain evidence="1 2">Bristol N2</strain>
    </source>
</reference>
<dbReference type="GeneID" id="13198825"/>
<dbReference type="InParanoid" id="A0A060Q600"/>
<dbReference type="AlphaFoldDB" id="A0A060Q600"/>
<proteinExistence type="predicted"/>
<dbReference type="Bgee" id="WBGene00044978">
    <property type="expression patterns" value="Expressed in embryo and 2 other cell types or tissues"/>
</dbReference>
<dbReference type="PaxDb" id="6239-F58D2.1"/>
<name>A0A060Q600_CAEEL</name>
<sequence length="161" mass="17999">MQFLLEPNLTENPCTRAVVVMSQCIHRMHSDELKSLFEKTRHVKRLIQLIKWSAPRKNELMVSASIEIIIKVIEKSSKACTSMIDAGIIIFISSCVENFASNEINDKCLELLTNLSSMLDCNSLQEVYTSSNVENIRLLTARLNGGKADHESISPSSSPSE</sequence>
<dbReference type="RefSeq" id="NP_001294217.1">
    <property type="nucleotide sequence ID" value="NM_001307288.1"/>
</dbReference>
<protein>
    <submittedName>
        <fullName evidence="1">Armadillo repeat-containing protein 5</fullName>
    </submittedName>
</protein>
<dbReference type="Proteomes" id="UP000001940">
    <property type="component" value="Chromosome IV"/>
</dbReference>